<evidence type="ECO:0000256" key="1">
    <source>
        <dbReference type="ARBA" id="ARBA00022450"/>
    </source>
</evidence>
<dbReference type="PANTHER" id="PTHR43775">
    <property type="entry name" value="FATTY ACID SYNTHASE"/>
    <property type="match status" value="1"/>
</dbReference>
<dbReference type="Pfam" id="PF00109">
    <property type="entry name" value="ketoacyl-synt"/>
    <property type="match status" value="1"/>
</dbReference>
<name>A0ABQ6WQS4_9EURO</name>
<evidence type="ECO:0000313" key="5">
    <source>
        <dbReference type="Proteomes" id="UP000325395"/>
    </source>
</evidence>
<feature type="domain" description="Beta-ketoacyl synthase-like N-terminal" evidence="3">
    <location>
        <begin position="94"/>
        <end position="152"/>
    </location>
</feature>
<dbReference type="EMBL" id="ML735716">
    <property type="protein sequence ID" value="KAE8419486.1"/>
    <property type="molecule type" value="Genomic_DNA"/>
</dbReference>
<evidence type="ECO:0000259" key="3">
    <source>
        <dbReference type="Pfam" id="PF00109"/>
    </source>
</evidence>
<dbReference type="Gene3D" id="3.40.47.10">
    <property type="match status" value="1"/>
</dbReference>
<keyword evidence="2" id="KW-0597">Phosphoprotein</keyword>
<accession>A0ABQ6WQS4</accession>
<dbReference type="Proteomes" id="UP000325395">
    <property type="component" value="Unassembled WGS sequence"/>
</dbReference>
<dbReference type="SUPFAM" id="SSF53901">
    <property type="entry name" value="Thiolase-like"/>
    <property type="match status" value="1"/>
</dbReference>
<sequence>MSFSRRRELPVQVLGHAKEWQRCLLTNINPMELGRFLPPKRRPIEHTTHERGHLLKQNSHMFVAAILNITEAFENAGMSLQRISGSQAACYIGASMAITGGVSLMLTRDLTTHLNNLQFLNPNGRSTAFDESAGGYGHGEGCGIILLKRLADGI</sequence>
<organism evidence="4 5">
    <name type="scientific">Aspergillus pseudocaelatus</name>
    <dbReference type="NCBI Taxonomy" id="1825620"/>
    <lineage>
        <taxon>Eukaryota</taxon>
        <taxon>Fungi</taxon>
        <taxon>Dikarya</taxon>
        <taxon>Ascomycota</taxon>
        <taxon>Pezizomycotina</taxon>
        <taxon>Eurotiomycetes</taxon>
        <taxon>Eurotiomycetidae</taxon>
        <taxon>Eurotiales</taxon>
        <taxon>Aspergillaceae</taxon>
        <taxon>Aspergillus</taxon>
        <taxon>Aspergillus subgen. Circumdati</taxon>
    </lineage>
</organism>
<keyword evidence="5" id="KW-1185">Reference proteome</keyword>
<dbReference type="InterPro" id="IPR016039">
    <property type="entry name" value="Thiolase-like"/>
</dbReference>
<protein>
    <recommendedName>
        <fullName evidence="3">Beta-ketoacyl synthase-like N-terminal domain-containing protein</fullName>
    </recommendedName>
</protein>
<dbReference type="InterPro" id="IPR050091">
    <property type="entry name" value="PKS_NRPS_Biosynth_Enz"/>
</dbReference>
<proteinExistence type="predicted"/>
<dbReference type="PANTHER" id="PTHR43775:SF37">
    <property type="entry name" value="SI:DKEY-61P9.11"/>
    <property type="match status" value="1"/>
</dbReference>
<reference evidence="4 5" key="1">
    <citation type="submission" date="2019-04" db="EMBL/GenBank/DDBJ databases">
        <authorList>
            <consortium name="DOE Joint Genome Institute"/>
            <person name="Mondo S."/>
            <person name="Kjaerbolling I."/>
            <person name="Vesth T."/>
            <person name="Frisvad J.C."/>
            <person name="Nybo J.L."/>
            <person name="Theobald S."/>
            <person name="Kildgaard S."/>
            <person name="Isbrandt T."/>
            <person name="Kuo A."/>
            <person name="Sato A."/>
            <person name="Lyhne E.K."/>
            <person name="Kogle M.E."/>
            <person name="Wiebenga A."/>
            <person name="Kun R.S."/>
            <person name="Lubbers R.J."/>
            <person name="Makela M.R."/>
            <person name="Barry K."/>
            <person name="Chovatia M."/>
            <person name="Clum A."/>
            <person name="Daum C."/>
            <person name="Haridas S."/>
            <person name="He G."/>
            <person name="LaButti K."/>
            <person name="Lipzen A."/>
            <person name="Riley R."/>
            <person name="Salamov A."/>
            <person name="Simmons B.A."/>
            <person name="Magnuson J.K."/>
            <person name="Henrissat B."/>
            <person name="Mortensen U.H."/>
            <person name="Larsen T.O."/>
            <person name="Devries R.P."/>
            <person name="Grigoriev I.V."/>
            <person name="Machida M."/>
            <person name="Baker S.E."/>
            <person name="Andersen M.R."/>
            <person name="Cantor M.N."/>
            <person name="Hua S.X."/>
        </authorList>
    </citation>
    <scope>NUCLEOTIDE SEQUENCE [LARGE SCALE GENOMIC DNA]</scope>
    <source>
        <strain evidence="4 5">CBS 117616</strain>
    </source>
</reference>
<gene>
    <name evidence="4" type="ORF">BDV36DRAFT_294080</name>
</gene>
<keyword evidence="1" id="KW-0596">Phosphopantetheine</keyword>
<evidence type="ECO:0000313" key="4">
    <source>
        <dbReference type="EMBL" id="KAE8419486.1"/>
    </source>
</evidence>
<dbReference type="InterPro" id="IPR014030">
    <property type="entry name" value="Ketoacyl_synth_N"/>
</dbReference>
<evidence type="ECO:0000256" key="2">
    <source>
        <dbReference type="ARBA" id="ARBA00022553"/>
    </source>
</evidence>